<comment type="caution">
    <text evidence="2">The sequence shown here is derived from an EMBL/GenBank/DDBJ whole genome shotgun (WGS) entry which is preliminary data.</text>
</comment>
<keyword evidence="3" id="KW-1185">Reference proteome</keyword>
<dbReference type="InterPro" id="IPR025139">
    <property type="entry name" value="DUF4062"/>
</dbReference>
<accession>A0AA42BH34</accession>
<dbReference type="EMBL" id="JAMYWC010000002">
    <property type="protein sequence ID" value="MCP1171628.1"/>
    <property type="molecule type" value="Genomic_DNA"/>
</dbReference>
<evidence type="ECO:0000259" key="1">
    <source>
        <dbReference type="Pfam" id="PF13271"/>
    </source>
</evidence>
<gene>
    <name evidence="2" type="ORF">NKG59_04630</name>
</gene>
<dbReference type="RefSeq" id="WP_253535692.1">
    <property type="nucleotide sequence ID" value="NZ_JAMYWC010000002.1"/>
</dbReference>
<evidence type="ECO:0000313" key="2">
    <source>
        <dbReference type="EMBL" id="MCP1171628.1"/>
    </source>
</evidence>
<sequence>MPRTTTIIQIFVASPSDVQPERDALEDAIREINQTWAKTSGLAFELVRWETHVAPAFGSDPQDLINRQIGDDYDVFIGILWSRFGTPTPRAMSGTAEEFERARSRLVGGQNTPELMVYFKDAPIAPSKIDADQLAQVHDFKKSIAQQGAYATFDDVASFSVSVRAHLSMLAQRFIRTGGIRVVDDCNTSSEDGQHCADDEELGLLDHIEIFQTRMENMTAALDLIGEATVRIGEQMSGHTDSMNQLGAAGVAPSPKAAKRLIKLCAADMEAYARVLKGQTPALTSHREAAFEALSDSLFLQHEIGATDRHELLEIRNALETLGSQIHEPTMSIKALRETVAALPRMSGDLNKARRFLVSEMDALIEEFEKTSSTAANVLQSLAQLI</sequence>
<proteinExistence type="predicted"/>
<dbReference type="Pfam" id="PF13271">
    <property type="entry name" value="DUF4062"/>
    <property type="match status" value="1"/>
</dbReference>
<protein>
    <submittedName>
        <fullName evidence="2">DUF4062 domain-containing protein</fullName>
    </submittedName>
</protein>
<feature type="domain" description="DUF4062" evidence="1">
    <location>
        <begin position="9"/>
        <end position="102"/>
    </location>
</feature>
<evidence type="ECO:0000313" key="3">
    <source>
        <dbReference type="Proteomes" id="UP001162793"/>
    </source>
</evidence>
<name>A0AA42BH34_9RALS</name>
<reference evidence="3" key="1">
    <citation type="journal article" date="2023" name="Front. Microbiol.">
        <title>Ralstonia chuxiongensis sp. nov., Ralstonia mojiangensis sp. nov., and Ralstonia soli sp. nov., isolated from tobacco fields, are three novel species in the family Burkholderiaceae.</title>
        <authorList>
            <person name="Lu C.H."/>
            <person name="Zhang Y.Y."/>
            <person name="Jiang N."/>
            <person name="Chen W."/>
            <person name="Shao X."/>
            <person name="Zhao Z.M."/>
            <person name="Lu W.L."/>
            <person name="Hu X."/>
            <person name="Xi Y.X."/>
            <person name="Zou S.Y."/>
            <person name="Wei Q.J."/>
            <person name="Lin Z.L."/>
            <person name="Gong L."/>
            <person name="Gai X.T."/>
            <person name="Zhang L.Q."/>
            <person name="Li J.Y."/>
            <person name="Jin Y."/>
            <person name="Xia Z.Y."/>
        </authorList>
    </citation>
    <scope>NUCLEOTIDE SEQUENCE [LARGE SCALE GENOMIC DNA]</scope>
    <source>
        <strain evidence="3">21YRMH01-3</strain>
    </source>
</reference>
<dbReference type="AlphaFoldDB" id="A0AA42BH34"/>
<dbReference type="Proteomes" id="UP001162793">
    <property type="component" value="Unassembled WGS sequence"/>
</dbReference>
<organism evidence="2 3">
    <name type="scientific">Ralstonia chuxiongensis</name>
    <dbReference type="NCBI Taxonomy" id="2957504"/>
    <lineage>
        <taxon>Bacteria</taxon>
        <taxon>Pseudomonadati</taxon>
        <taxon>Pseudomonadota</taxon>
        <taxon>Betaproteobacteria</taxon>
        <taxon>Burkholderiales</taxon>
        <taxon>Burkholderiaceae</taxon>
        <taxon>Ralstonia</taxon>
    </lineage>
</organism>